<comment type="similarity">
    <text evidence="1 8">Belongs to the SOS response-associated peptidase family.</text>
</comment>
<dbReference type="Proteomes" id="UP000447355">
    <property type="component" value="Unassembled WGS sequence"/>
</dbReference>
<keyword evidence="4 8" id="KW-0378">Hydrolase</keyword>
<dbReference type="Pfam" id="PF02586">
    <property type="entry name" value="SRAP"/>
    <property type="match status" value="1"/>
</dbReference>
<dbReference type="GO" id="GO:0006508">
    <property type="term" value="P:proteolysis"/>
    <property type="evidence" value="ECO:0007669"/>
    <property type="project" value="UniProtKB-KW"/>
</dbReference>
<evidence type="ECO:0000256" key="8">
    <source>
        <dbReference type="RuleBase" id="RU364100"/>
    </source>
</evidence>
<dbReference type="AlphaFoldDB" id="A0A845GNQ2"/>
<reference evidence="9" key="1">
    <citation type="submission" date="2019-12" db="EMBL/GenBank/DDBJ databases">
        <title>Novel species isolated from a subtropical stream in China.</title>
        <authorList>
            <person name="Lu H."/>
        </authorList>
    </citation>
    <scope>NUCLEOTIDE SEQUENCE [LARGE SCALE GENOMIC DNA]</scope>
    <source>
        <strain evidence="9">FT81W</strain>
    </source>
</reference>
<dbReference type="EC" id="3.4.-.-" evidence="8"/>
<dbReference type="GO" id="GO:0106300">
    <property type="term" value="P:protein-DNA covalent cross-linking repair"/>
    <property type="evidence" value="ECO:0007669"/>
    <property type="project" value="InterPro"/>
</dbReference>
<comment type="caution">
    <text evidence="9">The sequence shown here is derived from an EMBL/GenBank/DDBJ whole genome shotgun (WGS) entry which is preliminary data.</text>
</comment>
<keyword evidence="2 8" id="KW-0645">Protease</keyword>
<keyword evidence="3" id="KW-0227">DNA damage</keyword>
<evidence type="ECO:0000256" key="7">
    <source>
        <dbReference type="ARBA" id="ARBA00023239"/>
    </source>
</evidence>
<proteinExistence type="inferred from homology"/>
<dbReference type="InterPro" id="IPR003738">
    <property type="entry name" value="SRAP"/>
</dbReference>
<evidence type="ECO:0000256" key="2">
    <source>
        <dbReference type="ARBA" id="ARBA00022670"/>
    </source>
</evidence>
<organism evidence="9 10">
    <name type="scientific">Duganella vulcania</name>
    <dbReference type="NCBI Taxonomy" id="2692166"/>
    <lineage>
        <taxon>Bacteria</taxon>
        <taxon>Pseudomonadati</taxon>
        <taxon>Pseudomonadota</taxon>
        <taxon>Betaproteobacteria</taxon>
        <taxon>Burkholderiales</taxon>
        <taxon>Oxalobacteraceae</taxon>
        <taxon>Telluria group</taxon>
        <taxon>Duganella</taxon>
    </lineage>
</organism>
<accession>A0A845GNQ2</accession>
<evidence type="ECO:0000256" key="1">
    <source>
        <dbReference type="ARBA" id="ARBA00008136"/>
    </source>
</evidence>
<evidence type="ECO:0000313" key="10">
    <source>
        <dbReference type="Proteomes" id="UP000447355"/>
    </source>
</evidence>
<dbReference type="EMBL" id="WWCX01000035">
    <property type="protein sequence ID" value="MYM95904.1"/>
    <property type="molecule type" value="Genomic_DNA"/>
</dbReference>
<dbReference type="GO" id="GO:0016829">
    <property type="term" value="F:lyase activity"/>
    <property type="evidence" value="ECO:0007669"/>
    <property type="project" value="UniProtKB-KW"/>
</dbReference>
<dbReference type="InterPro" id="IPR036590">
    <property type="entry name" value="SRAP-like"/>
</dbReference>
<name>A0A845GNQ2_9BURK</name>
<dbReference type="PANTHER" id="PTHR13604:SF0">
    <property type="entry name" value="ABASIC SITE PROCESSING PROTEIN HMCES"/>
    <property type="match status" value="1"/>
</dbReference>
<protein>
    <recommendedName>
        <fullName evidence="8">Abasic site processing protein</fullName>
        <ecNumber evidence="8">3.4.-.-</ecNumber>
    </recommendedName>
</protein>
<dbReference type="SUPFAM" id="SSF143081">
    <property type="entry name" value="BB1717-like"/>
    <property type="match status" value="1"/>
</dbReference>
<dbReference type="Gene3D" id="3.90.1680.10">
    <property type="entry name" value="SOS response associated peptidase-like"/>
    <property type="match status" value="1"/>
</dbReference>
<evidence type="ECO:0000313" key="9">
    <source>
        <dbReference type="EMBL" id="MYM95904.1"/>
    </source>
</evidence>
<sequence length="237" mass="26850">MCVNFRPPDPDMLEAVMGVIIDLHDTGFWLDNTFKDYAAPIVRRGADGAREGILASYGMVPQVRIPNGVKKFDTMNARSETLAERRSFSRAWKQQQLCLVPVISFDEPCYETGKAEWWSIAMADKAMFAVAGLWREWDGDAGPETSFTQLTINADDHPLMKRFHKPGDEKRSLVIVPRSEWDDWLDCKNPDYARTFLRHYPAELMTSWPSPRTPRATKPKAAPAADVPPAVNLDFGF</sequence>
<evidence type="ECO:0000256" key="6">
    <source>
        <dbReference type="ARBA" id="ARBA00023125"/>
    </source>
</evidence>
<gene>
    <name evidence="9" type="ORF">GTP90_18755</name>
</gene>
<evidence type="ECO:0000256" key="5">
    <source>
        <dbReference type="ARBA" id="ARBA00023124"/>
    </source>
</evidence>
<dbReference type="GO" id="GO:0008233">
    <property type="term" value="F:peptidase activity"/>
    <property type="evidence" value="ECO:0007669"/>
    <property type="project" value="UniProtKB-KW"/>
</dbReference>
<keyword evidence="6" id="KW-0238">DNA-binding</keyword>
<dbReference type="GO" id="GO:0003697">
    <property type="term" value="F:single-stranded DNA binding"/>
    <property type="evidence" value="ECO:0007669"/>
    <property type="project" value="InterPro"/>
</dbReference>
<keyword evidence="5" id="KW-0190">Covalent protein-DNA linkage</keyword>
<evidence type="ECO:0000256" key="3">
    <source>
        <dbReference type="ARBA" id="ARBA00022763"/>
    </source>
</evidence>
<keyword evidence="7" id="KW-0456">Lyase</keyword>
<dbReference type="PANTHER" id="PTHR13604">
    <property type="entry name" value="DC12-RELATED"/>
    <property type="match status" value="1"/>
</dbReference>
<evidence type="ECO:0000256" key="4">
    <source>
        <dbReference type="ARBA" id="ARBA00022801"/>
    </source>
</evidence>